<dbReference type="SUPFAM" id="SSF48498">
    <property type="entry name" value="Tetracyclin repressor-like, C-terminal domain"/>
    <property type="match status" value="1"/>
</dbReference>
<dbReference type="PRINTS" id="PR00455">
    <property type="entry name" value="HTHTETR"/>
</dbReference>
<dbReference type="Pfam" id="PF08361">
    <property type="entry name" value="TetR_C_2"/>
    <property type="match status" value="1"/>
</dbReference>
<dbReference type="STRING" id="404433.BTW07_17940"/>
<evidence type="ECO:0000256" key="4">
    <source>
        <dbReference type="ARBA" id="ARBA00023163"/>
    </source>
</evidence>
<protein>
    <submittedName>
        <fullName evidence="7">TetR family transcriptional regulator</fullName>
    </submittedName>
</protein>
<organism evidence="7 8">
    <name type="scientific">Salinicola socius</name>
    <dbReference type="NCBI Taxonomy" id="404433"/>
    <lineage>
        <taxon>Bacteria</taxon>
        <taxon>Pseudomonadati</taxon>
        <taxon>Pseudomonadota</taxon>
        <taxon>Gammaproteobacteria</taxon>
        <taxon>Oceanospirillales</taxon>
        <taxon>Halomonadaceae</taxon>
        <taxon>Salinicola</taxon>
    </lineage>
</organism>
<dbReference type="GO" id="GO:0003700">
    <property type="term" value="F:DNA-binding transcription factor activity"/>
    <property type="evidence" value="ECO:0007669"/>
    <property type="project" value="TreeGrafter"/>
</dbReference>
<accession>A0A1Q8SMY0</accession>
<dbReference type="Proteomes" id="UP000186878">
    <property type="component" value="Unassembled WGS sequence"/>
</dbReference>
<dbReference type="Pfam" id="PF00440">
    <property type="entry name" value="TetR_N"/>
    <property type="match status" value="1"/>
</dbReference>
<dbReference type="InterPro" id="IPR009057">
    <property type="entry name" value="Homeodomain-like_sf"/>
</dbReference>
<keyword evidence="8" id="KW-1185">Reference proteome</keyword>
<evidence type="ECO:0000313" key="7">
    <source>
        <dbReference type="EMBL" id="OLO02783.1"/>
    </source>
</evidence>
<keyword evidence="4" id="KW-0804">Transcription</keyword>
<reference evidence="7 8" key="1">
    <citation type="submission" date="2016-12" db="EMBL/GenBank/DDBJ databases">
        <title>Draft genome sequences of strains Salinicola socius SMB35, Salinicola sp. MH3R3-1 and Chromohalobacter sp. SMB17 from the Verkhnekamsk potash mining region of Russia.</title>
        <authorList>
            <person name="Mavrodi D.V."/>
            <person name="Olsson B.E."/>
            <person name="Korsakova E.S."/>
            <person name="Pyankova A."/>
            <person name="Mavrodi O.V."/>
            <person name="Plotnikova E.G."/>
        </authorList>
    </citation>
    <scope>NUCLEOTIDE SEQUENCE [LARGE SCALE GENOMIC DNA]</scope>
    <source>
        <strain evidence="7 8">SMB35</strain>
    </source>
</reference>
<dbReference type="PANTHER" id="PTHR30055:SF240">
    <property type="entry name" value="HTH-TYPE TRANSCRIPTIONAL REGULATOR ACRR"/>
    <property type="match status" value="1"/>
</dbReference>
<feature type="DNA-binding region" description="H-T-H motif" evidence="5">
    <location>
        <begin position="33"/>
        <end position="52"/>
    </location>
</feature>
<dbReference type="AlphaFoldDB" id="A0A1Q8SMY0"/>
<keyword evidence="2" id="KW-0805">Transcription regulation</keyword>
<dbReference type="PROSITE" id="PS50977">
    <property type="entry name" value="HTH_TETR_2"/>
    <property type="match status" value="1"/>
</dbReference>
<dbReference type="GO" id="GO:0000976">
    <property type="term" value="F:transcription cis-regulatory region binding"/>
    <property type="evidence" value="ECO:0007669"/>
    <property type="project" value="TreeGrafter"/>
</dbReference>
<evidence type="ECO:0000256" key="1">
    <source>
        <dbReference type="ARBA" id="ARBA00022491"/>
    </source>
</evidence>
<feature type="domain" description="HTH tetR-type" evidence="6">
    <location>
        <begin position="10"/>
        <end position="70"/>
    </location>
</feature>
<sequence>MPKRTKAEAEATREALLDAAEVIFLERGVSRTSLEQIARQAGMTRGAVYWHFKNKSDLFHAMLDRVKMPLRQLLDDVEDPERPRAPLESLRLATLHALARLQRPRSRRVHTILFHCCESSSDVDILDLHQKLSDECFETMVERFQEAHRTGTLVESVEPEIACRMLMSMFLGLMHDWLRGPDRYDIGEIGPRIIDTFFERITLYPTAGIGTSSAPTESSGSVQ</sequence>
<evidence type="ECO:0000259" key="6">
    <source>
        <dbReference type="PROSITE" id="PS50977"/>
    </source>
</evidence>
<proteinExistence type="predicted"/>
<evidence type="ECO:0000256" key="5">
    <source>
        <dbReference type="PROSITE-ProRule" id="PRU00335"/>
    </source>
</evidence>
<comment type="caution">
    <text evidence="7">The sequence shown here is derived from an EMBL/GenBank/DDBJ whole genome shotgun (WGS) entry which is preliminary data.</text>
</comment>
<dbReference type="OrthoDB" id="5816932at2"/>
<dbReference type="InterPro" id="IPR050109">
    <property type="entry name" value="HTH-type_TetR-like_transc_reg"/>
</dbReference>
<dbReference type="Gene3D" id="1.10.357.10">
    <property type="entry name" value="Tetracycline Repressor, domain 2"/>
    <property type="match status" value="1"/>
</dbReference>
<name>A0A1Q8SMY0_9GAMM</name>
<dbReference type="RefSeq" id="WP_075571533.1">
    <property type="nucleotide sequence ID" value="NZ_MSDO01000031.1"/>
</dbReference>
<dbReference type="InterPro" id="IPR036271">
    <property type="entry name" value="Tet_transcr_reg_TetR-rel_C_sf"/>
</dbReference>
<dbReference type="EMBL" id="MSDO01000031">
    <property type="protein sequence ID" value="OLO02783.1"/>
    <property type="molecule type" value="Genomic_DNA"/>
</dbReference>
<evidence type="ECO:0000256" key="2">
    <source>
        <dbReference type="ARBA" id="ARBA00023015"/>
    </source>
</evidence>
<dbReference type="SUPFAM" id="SSF46689">
    <property type="entry name" value="Homeodomain-like"/>
    <property type="match status" value="1"/>
</dbReference>
<keyword evidence="1" id="KW-0678">Repressor</keyword>
<evidence type="ECO:0000313" key="8">
    <source>
        <dbReference type="Proteomes" id="UP000186878"/>
    </source>
</evidence>
<evidence type="ECO:0000256" key="3">
    <source>
        <dbReference type="ARBA" id="ARBA00023125"/>
    </source>
</evidence>
<dbReference type="PANTHER" id="PTHR30055">
    <property type="entry name" value="HTH-TYPE TRANSCRIPTIONAL REGULATOR RUTR"/>
    <property type="match status" value="1"/>
</dbReference>
<dbReference type="InterPro" id="IPR001647">
    <property type="entry name" value="HTH_TetR"/>
</dbReference>
<gene>
    <name evidence="7" type="ORF">BTW07_17940</name>
</gene>
<keyword evidence="3 5" id="KW-0238">DNA-binding</keyword>
<dbReference type="InterPro" id="IPR013572">
    <property type="entry name" value="Tscrpt_reg_MAATS_C"/>
</dbReference>